<comment type="caution">
    <text evidence="2">The sequence shown here is derived from an EMBL/GenBank/DDBJ whole genome shotgun (WGS) entry which is preliminary data.</text>
</comment>
<gene>
    <name evidence="2" type="ORF">DFO73_10942</name>
</gene>
<sequence length="177" mass="21063">MDEIEKELITLQERYATLAIENWLSGAVLTWKWWFLVFMFIFPWLIFIKYLDRDRALQIWNFGLIIIIITTFTDDLGSELSAWIYPIKFVPVGLLAFPFDYSIIPVAYMLIYQYFKAWKTFSIALLSQATIFAFVGEPFSVWLGVVTYLKWEYIYSFVFYIVTGLAARFFIQKFTSY</sequence>
<dbReference type="Proteomes" id="UP000247150">
    <property type="component" value="Unassembled WGS sequence"/>
</dbReference>
<keyword evidence="1" id="KW-0812">Transmembrane</keyword>
<dbReference type="InterPro" id="IPR048147">
    <property type="entry name" value="CBO0543-like"/>
</dbReference>
<dbReference type="NCBIfam" id="NF041644">
    <property type="entry name" value="CBO0543_fam"/>
    <property type="match status" value="1"/>
</dbReference>
<dbReference type="EMBL" id="QGTW01000009">
    <property type="protein sequence ID" value="PWW26879.1"/>
    <property type="molecule type" value="Genomic_DNA"/>
</dbReference>
<keyword evidence="1" id="KW-0472">Membrane</keyword>
<keyword evidence="1" id="KW-1133">Transmembrane helix</keyword>
<proteinExistence type="predicted"/>
<dbReference type="OrthoDB" id="1679483at2"/>
<feature type="transmembrane region" description="Helical" evidence="1">
    <location>
        <begin position="153"/>
        <end position="171"/>
    </location>
</feature>
<protein>
    <submittedName>
        <fullName evidence="2">Uncharacterized protein</fullName>
    </submittedName>
</protein>
<accession>A0A2V2ZRC9</accession>
<reference evidence="2 3" key="1">
    <citation type="submission" date="2018-05" db="EMBL/GenBank/DDBJ databases">
        <title>Freshwater and sediment microbial communities from various areas in North America, analyzing microbe dynamics in response to fracking.</title>
        <authorList>
            <person name="Lamendella R."/>
        </authorList>
    </citation>
    <scope>NUCLEOTIDE SEQUENCE [LARGE SCALE GENOMIC DNA]</scope>
    <source>
        <strain evidence="2 3">15_TX</strain>
    </source>
</reference>
<dbReference type="AlphaFoldDB" id="A0A2V2ZRC9"/>
<evidence type="ECO:0000313" key="3">
    <source>
        <dbReference type="Proteomes" id="UP000247150"/>
    </source>
</evidence>
<evidence type="ECO:0000313" key="2">
    <source>
        <dbReference type="EMBL" id="PWW26879.1"/>
    </source>
</evidence>
<feature type="transmembrane region" description="Helical" evidence="1">
    <location>
        <begin position="123"/>
        <end position="147"/>
    </location>
</feature>
<dbReference type="RefSeq" id="WP_110065842.1">
    <property type="nucleotide sequence ID" value="NZ_QGTW01000009.1"/>
</dbReference>
<feature type="transmembrane region" description="Helical" evidence="1">
    <location>
        <begin position="59"/>
        <end position="77"/>
    </location>
</feature>
<name>A0A2V2ZRC9_9BACI</name>
<feature type="transmembrane region" description="Helical" evidence="1">
    <location>
        <begin position="33"/>
        <end position="52"/>
    </location>
</feature>
<evidence type="ECO:0000256" key="1">
    <source>
        <dbReference type="SAM" id="Phobius"/>
    </source>
</evidence>
<organism evidence="2 3">
    <name type="scientific">Cytobacillus oceanisediminis</name>
    <dbReference type="NCBI Taxonomy" id="665099"/>
    <lineage>
        <taxon>Bacteria</taxon>
        <taxon>Bacillati</taxon>
        <taxon>Bacillota</taxon>
        <taxon>Bacilli</taxon>
        <taxon>Bacillales</taxon>
        <taxon>Bacillaceae</taxon>
        <taxon>Cytobacillus</taxon>
    </lineage>
</organism>
<feature type="transmembrane region" description="Helical" evidence="1">
    <location>
        <begin position="89"/>
        <end position="111"/>
    </location>
</feature>